<organism evidence="1">
    <name type="scientific">Anguilla anguilla</name>
    <name type="common">European freshwater eel</name>
    <name type="synonym">Muraena anguilla</name>
    <dbReference type="NCBI Taxonomy" id="7936"/>
    <lineage>
        <taxon>Eukaryota</taxon>
        <taxon>Metazoa</taxon>
        <taxon>Chordata</taxon>
        <taxon>Craniata</taxon>
        <taxon>Vertebrata</taxon>
        <taxon>Euteleostomi</taxon>
        <taxon>Actinopterygii</taxon>
        <taxon>Neopterygii</taxon>
        <taxon>Teleostei</taxon>
        <taxon>Anguilliformes</taxon>
        <taxon>Anguillidae</taxon>
        <taxon>Anguilla</taxon>
    </lineage>
</organism>
<proteinExistence type="predicted"/>
<protein>
    <submittedName>
        <fullName evidence="1">Uncharacterized protein</fullName>
    </submittedName>
</protein>
<name>A0A0E9WP13_ANGAN</name>
<evidence type="ECO:0000313" key="1">
    <source>
        <dbReference type="EMBL" id="JAH91203.1"/>
    </source>
</evidence>
<dbReference type="AlphaFoldDB" id="A0A0E9WP13"/>
<reference evidence="1" key="1">
    <citation type="submission" date="2014-11" db="EMBL/GenBank/DDBJ databases">
        <authorList>
            <person name="Amaro Gonzalez C."/>
        </authorList>
    </citation>
    <scope>NUCLEOTIDE SEQUENCE</scope>
</reference>
<sequence>MYLLKYNQGKSLHAQWSVKTLRDLMTQAGIEGDSGF</sequence>
<dbReference type="EMBL" id="GBXM01017374">
    <property type="protein sequence ID" value="JAH91203.1"/>
    <property type="molecule type" value="Transcribed_RNA"/>
</dbReference>
<accession>A0A0E9WP13</accession>
<reference evidence="1" key="2">
    <citation type="journal article" date="2015" name="Fish Shellfish Immunol.">
        <title>Early steps in the European eel (Anguilla anguilla)-Vibrio vulnificus interaction in the gills: Role of the RtxA13 toxin.</title>
        <authorList>
            <person name="Callol A."/>
            <person name="Pajuelo D."/>
            <person name="Ebbesson L."/>
            <person name="Teles M."/>
            <person name="MacKenzie S."/>
            <person name="Amaro C."/>
        </authorList>
    </citation>
    <scope>NUCLEOTIDE SEQUENCE</scope>
</reference>